<comment type="caution">
    <text evidence="1">The sequence shown here is derived from an EMBL/GenBank/DDBJ whole genome shotgun (WGS) entry which is preliminary data.</text>
</comment>
<reference evidence="1 2" key="1">
    <citation type="submission" date="2021-05" db="EMBL/GenBank/DDBJ databases">
        <title>A Polyphasic approach of four new species of the genus Ohtaekwangia: Ohtaekwangia histidinii sp. nov., Ohtaekwangia cretensis sp. nov., Ohtaekwangia indiensis sp. nov., Ohtaekwangia reichenbachii sp. nov. from diverse environment.</title>
        <authorList>
            <person name="Octaviana S."/>
        </authorList>
    </citation>
    <scope>NUCLEOTIDE SEQUENCE [LARGE SCALE GENOMIC DNA]</scope>
    <source>
        <strain evidence="1 2">PWU5</strain>
    </source>
</reference>
<accession>A0AAP2E1G5</accession>
<protein>
    <submittedName>
        <fullName evidence="1">Uncharacterized protein</fullName>
    </submittedName>
</protein>
<sequence length="214" mass="24038">MNKESETELISLSTNLGEAALDSLLKDGLFKDIPVIGSLLSIGKLTKSVCDILLLKRILIFINELHIKDQRDIDELKEKYFKDEDFQEIGSKILFLLERADDAKKIGWQAKLFRIYLDGKISKSKYMRLSSLIANSFAPDAEQISIFLNKKSITSNNGRIDHYVLEHLFSIGLISNAGFDGGDAAGNNSGVIYQLNDFGKIFLYQVLRSQNSPN</sequence>
<name>A0AAP2E1G5_9BACT</name>
<dbReference type="AlphaFoldDB" id="A0AAP2E1G5"/>
<dbReference type="Proteomes" id="UP001319080">
    <property type="component" value="Unassembled WGS sequence"/>
</dbReference>
<evidence type="ECO:0000313" key="1">
    <source>
        <dbReference type="EMBL" id="MBT1711241.1"/>
    </source>
</evidence>
<evidence type="ECO:0000313" key="2">
    <source>
        <dbReference type="Proteomes" id="UP001319080"/>
    </source>
</evidence>
<organism evidence="1 2">
    <name type="scientific">Dawidia cretensis</name>
    <dbReference type="NCBI Taxonomy" id="2782350"/>
    <lineage>
        <taxon>Bacteria</taxon>
        <taxon>Pseudomonadati</taxon>
        <taxon>Bacteroidota</taxon>
        <taxon>Cytophagia</taxon>
        <taxon>Cytophagales</taxon>
        <taxon>Chryseotaleaceae</taxon>
        <taxon>Dawidia</taxon>
    </lineage>
</organism>
<gene>
    <name evidence="1" type="ORF">KK062_23555</name>
</gene>
<proteinExistence type="predicted"/>
<keyword evidence="2" id="KW-1185">Reference proteome</keyword>
<dbReference type="RefSeq" id="WP_254086814.1">
    <property type="nucleotide sequence ID" value="NZ_JAHESE010000030.1"/>
</dbReference>
<dbReference type="EMBL" id="JAHESE010000030">
    <property type="protein sequence ID" value="MBT1711241.1"/>
    <property type="molecule type" value="Genomic_DNA"/>
</dbReference>